<feature type="chain" id="PRO_5041646689" description="Deoxyribonuclease" evidence="7">
    <location>
        <begin position="19"/>
        <end position="273"/>
    </location>
</feature>
<evidence type="ECO:0000256" key="3">
    <source>
        <dbReference type="ARBA" id="ARBA00022801"/>
    </source>
</evidence>
<dbReference type="Gene3D" id="3.60.10.10">
    <property type="entry name" value="Endonuclease/exonuclease/phosphatase"/>
    <property type="match status" value="1"/>
</dbReference>
<evidence type="ECO:0000313" key="10">
    <source>
        <dbReference type="WBParaSite" id="TREG1_70000.2"/>
    </source>
</evidence>
<keyword evidence="2 4" id="KW-0540">Nuclease</keyword>
<comment type="similarity">
    <text evidence="1 4">Belongs to the DNase I family.</text>
</comment>
<dbReference type="SMART" id="SM00476">
    <property type="entry name" value="DNaseIc"/>
    <property type="match status" value="1"/>
</dbReference>
<evidence type="ECO:0000256" key="4">
    <source>
        <dbReference type="PIRNR" id="PIRNR000988"/>
    </source>
</evidence>
<accession>A0AA85K972</accession>
<sequence length="273" mass="31436">MHEIILLLFSCSIINVECIKIGSFNIQVFGQNKVSKTDVLSILVKILSRYDLIVVQEIRDAKNTAFRHLVDELNRYTKGNYKFVISEKLGRTNSKEQYGVIYKPDLIRIGKMVTFDNKKNLFERPPMAVEVHTTSSAIPMFALVVVHLDPDSVFEEVNNLYIFVKHIIKVWHTQNVLILGDMNADCGYLSKRKMKQIHLRTDTEFVWAIPDRHDTTLGKGNCAYDRIIIHGKQLKQAVKQGSAKAYHFPSELQIDNKLAKQVSDHYPVELELY</sequence>
<feature type="domain" description="Endonuclease/exonuclease/phosphatase" evidence="8">
    <location>
        <begin position="22"/>
        <end position="265"/>
    </location>
</feature>
<evidence type="ECO:0000256" key="1">
    <source>
        <dbReference type="ARBA" id="ARBA00007359"/>
    </source>
</evidence>
<evidence type="ECO:0000256" key="6">
    <source>
        <dbReference type="PIRSR" id="PIRSR000988-2"/>
    </source>
</evidence>
<keyword evidence="7" id="KW-0732">Signal</keyword>
<dbReference type="GO" id="GO:0003677">
    <property type="term" value="F:DNA binding"/>
    <property type="evidence" value="ECO:0007669"/>
    <property type="project" value="TreeGrafter"/>
</dbReference>
<keyword evidence="4" id="KW-0255">Endonuclease</keyword>
<dbReference type="WBParaSite" id="TREG1_70000.2">
    <property type="protein sequence ID" value="TREG1_70000.2"/>
    <property type="gene ID" value="TREG1_70000"/>
</dbReference>
<dbReference type="Pfam" id="PF03372">
    <property type="entry name" value="Exo_endo_phos"/>
    <property type="match status" value="1"/>
</dbReference>
<proteinExistence type="inferred from homology"/>
<reference evidence="10" key="2">
    <citation type="submission" date="2023-11" db="UniProtKB">
        <authorList>
            <consortium name="WormBaseParasite"/>
        </authorList>
    </citation>
    <scope>IDENTIFICATION</scope>
</reference>
<evidence type="ECO:0000259" key="8">
    <source>
        <dbReference type="Pfam" id="PF03372"/>
    </source>
</evidence>
<dbReference type="Proteomes" id="UP000050795">
    <property type="component" value="Unassembled WGS sequence"/>
</dbReference>
<feature type="active site" evidence="5">
    <location>
        <position position="147"/>
    </location>
</feature>
<keyword evidence="3 4" id="KW-0378">Hydrolase</keyword>
<dbReference type="SUPFAM" id="SSF56219">
    <property type="entry name" value="DNase I-like"/>
    <property type="match status" value="1"/>
</dbReference>
<dbReference type="PIRSF" id="PIRSF000988">
    <property type="entry name" value="DNase_I_euk"/>
    <property type="match status" value="1"/>
</dbReference>
<name>A0AA85K972_TRIRE</name>
<keyword evidence="6" id="KW-1015">Disulfide bond</keyword>
<organism evidence="9 10">
    <name type="scientific">Trichobilharzia regenti</name>
    <name type="common">Nasal bird schistosome</name>
    <dbReference type="NCBI Taxonomy" id="157069"/>
    <lineage>
        <taxon>Eukaryota</taxon>
        <taxon>Metazoa</taxon>
        <taxon>Spiralia</taxon>
        <taxon>Lophotrochozoa</taxon>
        <taxon>Platyhelminthes</taxon>
        <taxon>Trematoda</taxon>
        <taxon>Digenea</taxon>
        <taxon>Strigeidida</taxon>
        <taxon>Schistosomatoidea</taxon>
        <taxon>Schistosomatidae</taxon>
        <taxon>Trichobilharzia</taxon>
    </lineage>
</organism>
<dbReference type="AlphaFoldDB" id="A0AA85K972"/>
<dbReference type="PRINTS" id="PR00130">
    <property type="entry name" value="DNASEI"/>
</dbReference>
<feature type="disulfide bond" description="Essential for enzymatic activity" evidence="6">
    <location>
        <begin position="186"/>
        <end position="222"/>
    </location>
</feature>
<dbReference type="GO" id="GO:0006308">
    <property type="term" value="P:DNA catabolic process"/>
    <property type="evidence" value="ECO:0007669"/>
    <property type="project" value="InterPro"/>
</dbReference>
<evidence type="ECO:0000256" key="2">
    <source>
        <dbReference type="ARBA" id="ARBA00022722"/>
    </source>
</evidence>
<dbReference type="CDD" id="cd10282">
    <property type="entry name" value="DNase1"/>
    <property type="match status" value="1"/>
</dbReference>
<feature type="active site" evidence="5">
    <location>
        <position position="96"/>
    </location>
</feature>
<dbReference type="GO" id="GO:0004530">
    <property type="term" value="F:deoxyribonuclease I activity"/>
    <property type="evidence" value="ECO:0007669"/>
    <property type="project" value="TreeGrafter"/>
</dbReference>
<dbReference type="GO" id="GO:0005634">
    <property type="term" value="C:nucleus"/>
    <property type="evidence" value="ECO:0007669"/>
    <property type="project" value="TreeGrafter"/>
</dbReference>
<evidence type="ECO:0000256" key="5">
    <source>
        <dbReference type="PIRSR" id="PIRSR000988-1"/>
    </source>
</evidence>
<reference evidence="9" key="1">
    <citation type="submission" date="2022-06" db="EMBL/GenBank/DDBJ databases">
        <authorList>
            <person name="Berger JAMES D."/>
            <person name="Berger JAMES D."/>
        </authorList>
    </citation>
    <scope>NUCLEOTIDE SEQUENCE [LARGE SCALE GENOMIC DNA]</scope>
</reference>
<dbReference type="InterPro" id="IPR016202">
    <property type="entry name" value="DNase_I"/>
</dbReference>
<keyword evidence="9" id="KW-1185">Reference proteome</keyword>
<dbReference type="InterPro" id="IPR005135">
    <property type="entry name" value="Endo/exonuclease/phosphatase"/>
</dbReference>
<feature type="signal peptide" evidence="7">
    <location>
        <begin position="1"/>
        <end position="18"/>
    </location>
</feature>
<protein>
    <recommendedName>
        <fullName evidence="4">Deoxyribonuclease</fullName>
    </recommendedName>
</protein>
<dbReference type="InterPro" id="IPR036691">
    <property type="entry name" value="Endo/exonu/phosph_ase_sf"/>
</dbReference>
<evidence type="ECO:0000313" key="9">
    <source>
        <dbReference type="Proteomes" id="UP000050795"/>
    </source>
</evidence>
<dbReference type="PANTHER" id="PTHR11371">
    <property type="entry name" value="DEOXYRIBONUCLEASE"/>
    <property type="match status" value="1"/>
</dbReference>
<dbReference type="PANTHER" id="PTHR11371:SF31">
    <property type="entry name" value="EXTRACELLULAR NUCLEASE"/>
    <property type="match status" value="1"/>
</dbReference>
<evidence type="ECO:0000256" key="7">
    <source>
        <dbReference type="SAM" id="SignalP"/>
    </source>
</evidence>